<keyword evidence="2" id="KW-1185">Reference proteome</keyword>
<organism evidence="1 2">
    <name type="scientific">Stylosanthes scabra</name>
    <dbReference type="NCBI Taxonomy" id="79078"/>
    <lineage>
        <taxon>Eukaryota</taxon>
        <taxon>Viridiplantae</taxon>
        <taxon>Streptophyta</taxon>
        <taxon>Embryophyta</taxon>
        <taxon>Tracheophyta</taxon>
        <taxon>Spermatophyta</taxon>
        <taxon>Magnoliopsida</taxon>
        <taxon>eudicotyledons</taxon>
        <taxon>Gunneridae</taxon>
        <taxon>Pentapetalae</taxon>
        <taxon>rosids</taxon>
        <taxon>fabids</taxon>
        <taxon>Fabales</taxon>
        <taxon>Fabaceae</taxon>
        <taxon>Papilionoideae</taxon>
        <taxon>50 kb inversion clade</taxon>
        <taxon>dalbergioids sensu lato</taxon>
        <taxon>Dalbergieae</taxon>
        <taxon>Pterocarpus clade</taxon>
        <taxon>Stylosanthes</taxon>
    </lineage>
</organism>
<proteinExistence type="predicted"/>
<reference evidence="1 2" key="1">
    <citation type="journal article" date="2023" name="Plants (Basel)">
        <title>Bridging the Gap: Combining Genomics and Transcriptomics Approaches to Understand Stylosanthes scabra, an Orphan Legume from the Brazilian Caatinga.</title>
        <authorList>
            <person name="Ferreira-Neto J.R.C."/>
            <person name="da Silva M.D."/>
            <person name="Binneck E."/>
            <person name="de Melo N.F."/>
            <person name="da Silva R.H."/>
            <person name="de Melo A.L.T.M."/>
            <person name="Pandolfi V."/>
            <person name="Bustamante F.O."/>
            <person name="Brasileiro-Vidal A.C."/>
            <person name="Benko-Iseppon A.M."/>
        </authorList>
    </citation>
    <scope>NUCLEOTIDE SEQUENCE [LARGE SCALE GENOMIC DNA]</scope>
    <source>
        <tissue evidence="1">Leaves</tissue>
    </source>
</reference>
<accession>A0ABU6WEN6</accession>
<sequence>MKVMIKREKEEEEIIKNWTQIEEELKSAADFFIDDFEKFSSQNIPSFSSGISQDFKSLTPTPKRSKQEEIIDIPPINEMVPANISFQEVENPTTMGPMRVLTADEERKVYN</sequence>
<comment type="caution">
    <text evidence="1">The sequence shown here is derived from an EMBL/GenBank/DDBJ whole genome shotgun (WGS) entry which is preliminary data.</text>
</comment>
<protein>
    <submittedName>
        <fullName evidence="1">Uncharacterized protein</fullName>
    </submittedName>
</protein>
<evidence type="ECO:0000313" key="2">
    <source>
        <dbReference type="Proteomes" id="UP001341840"/>
    </source>
</evidence>
<gene>
    <name evidence="1" type="ORF">PIB30_040644</name>
</gene>
<name>A0ABU6WEN6_9FABA</name>
<dbReference type="EMBL" id="JASCZI010181463">
    <property type="protein sequence ID" value="MED6183749.1"/>
    <property type="molecule type" value="Genomic_DNA"/>
</dbReference>
<dbReference type="Proteomes" id="UP001341840">
    <property type="component" value="Unassembled WGS sequence"/>
</dbReference>
<evidence type="ECO:0000313" key="1">
    <source>
        <dbReference type="EMBL" id="MED6183749.1"/>
    </source>
</evidence>